<dbReference type="KEGG" id="dcp:RN607_01665"/>
<sequence>MSEPSGYAFRARPNGDVHILHLGKLAKILKDDAAALFLTAVKEGDAQAAMADAVGGSAATRPGGNSRRPGAHLHGNGEAHAQQQFRRKSG</sequence>
<proteinExistence type="predicted"/>
<dbReference type="RefSeq" id="WP_313499170.1">
    <property type="nucleotide sequence ID" value="NZ_CP134879.1"/>
</dbReference>
<keyword evidence="4" id="KW-1185">Reference proteome</keyword>
<accession>A0AA96FDS3</accession>
<reference evidence="2 4" key="1">
    <citation type="submission" date="2023-09" db="EMBL/GenBank/DDBJ databases">
        <title>Demequina sp. a novel bacteria isolated from Capsicum annuum.</title>
        <authorList>
            <person name="Humaira Z."/>
            <person name="Lee J."/>
            <person name="Cho D."/>
        </authorList>
    </citation>
    <scope>NUCLEOTIDE SEQUENCE [LARGE SCALE GENOMIC DNA]</scope>
    <source>
        <strain evidence="2 4">OYTSA14</strain>
        <strain evidence="3">PMTSA13</strain>
    </source>
</reference>
<evidence type="ECO:0000256" key="1">
    <source>
        <dbReference type="SAM" id="MobiDB-lite"/>
    </source>
</evidence>
<dbReference type="EMBL" id="CP134880">
    <property type="protein sequence ID" value="WNM27737.1"/>
    <property type="molecule type" value="Genomic_DNA"/>
</dbReference>
<dbReference type="Proteomes" id="UP001304125">
    <property type="component" value="Chromosome"/>
</dbReference>
<name>A0AA96FAT1_9MICO</name>
<gene>
    <name evidence="2" type="ORF">RN606_01390</name>
    <name evidence="3" type="ORF">RN607_01665</name>
</gene>
<evidence type="ECO:0000313" key="4">
    <source>
        <dbReference type="Proteomes" id="UP001304125"/>
    </source>
</evidence>
<protein>
    <submittedName>
        <fullName evidence="2">Uncharacterized protein</fullName>
    </submittedName>
</protein>
<organism evidence="2 4">
    <name type="scientific">Demequina capsici</name>
    <dbReference type="NCBI Taxonomy" id="3075620"/>
    <lineage>
        <taxon>Bacteria</taxon>
        <taxon>Bacillati</taxon>
        <taxon>Actinomycetota</taxon>
        <taxon>Actinomycetes</taxon>
        <taxon>Micrococcales</taxon>
        <taxon>Demequinaceae</taxon>
        <taxon>Demequina</taxon>
    </lineage>
</organism>
<evidence type="ECO:0000313" key="3">
    <source>
        <dbReference type="EMBL" id="WNM27737.1"/>
    </source>
</evidence>
<evidence type="ECO:0000313" key="2">
    <source>
        <dbReference type="EMBL" id="WNM24830.1"/>
    </source>
</evidence>
<dbReference type="Proteomes" id="UP001303408">
    <property type="component" value="Chromosome"/>
</dbReference>
<feature type="region of interest" description="Disordered" evidence="1">
    <location>
        <begin position="54"/>
        <end position="90"/>
    </location>
</feature>
<dbReference type="AlphaFoldDB" id="A0AA96FAT1"/>
<dbReference type="EMBL" id="CP134879">
    <property type="protein sequence ID" value="WNM24830.1"/>
    <property type="molecule type" value="Genomic_DNA"/>
</dbReference>
<accession>A0AA96FAT1</accession>